<dbReference type="InterPro" id="IPR036374">
    <property type="entry name" value="OxRdtase_Mopterin-bd_sf"/>
</dbReference>
<evidence type="ECO:0000313" key="8">
    <source>
        <dbReference type="Proteomes" id="UP000282574"/>
    </source>
</evidence>
<evidence type="ECO:0008006" key="9">
    <source>
        <dbReference type="Google" id="ProtNLM"/>
    </source>
</evidence>
<feature type="domain" description="Moybdenum cofactor oxidoreductase dimerisation" evidence="6">
    <location>
        <begin position="320"/>
        <end position="405"/>
    </location>
</feature>
<dbReference type="InterPro" id="IPR008335">
    <property type="entry name" value="Mopterin_OxRdtase_euk"/>
</dbReference>
<dbReference type="Gene3D" id="3.90.420.10">
    <property type="entry name" value="Oxidoreductase, molybdopterin-binding domain"/>
    <property type="match status" value="1"/>
</dbReference>
<dbReference type="InterPro" id="IPR000572">
    <property type="entry name" value="OxRdtase_Mopterin-bd_dom"/>
</dbReference>
<evidence type="ECO:0000256" key="2">
    <source>
        <dbReference type="ARBA" id="ARBA00022505"/>
    </source>
</evidence>
<gene>
    <name evidence="7" type="ORF">DSM107010_33540</name>
</gene>
<comment type="caution">
    <text evidence="7">The sequence shown here is derived from an EMBL/GenBank/DDBJ whole genome shotgun (WGS) entry which is preliminary data.</text>
</comment>
<organism evidence="7 8">
    <name type="scientific">Chroococcidiopsis cubana SAG 39.79</name>
    <dbReference type="NCBI Taxonomy" id="388085"/>
    <lineage>
        <taxon>Bacteria</taxon>
        <taxon>Bacillati</taxon>
        <taxon>Cyanobacteriota</taxon>
        <taxon>Cyanophyceae</taxon>
        <taxon>Chroococcidiopsidales</taxon>
        <taxon>Chroococcidiopsidaceae</taxon>
        <taxon>Chroococcidiopsis</taxon>
    </lineage>
</organism>
<dbReference type="GO" id="GO:0043546">
    <property type="term" value="F:molybdopterin cofactor binding"/>
    <property type="evidence" value="ECO:0007669"/>
    <property type="project" value="TreeGrafter"/>
</dbReference>
<evidence type="ECO:0000256" key="1">
    <source>
        <dbReference type="ARBA" id="ARBA00001924"/>
    </source>
</evidence>
<dbReference type="PANTHER" id="PTHR19372">
    <property type="entry name" value="SULFITE REDUCTASE"/>
    <property type="match status" value="1"/>
</dbReference>
<sequence>MKENDLLVEKVYQQARADEFIWQKAKTLGMSRKKFLQFMTVGAGIAIGSGLPRLRLEEPALAAGEVVKSVPPELFYDYKGIQQEMRWEAMYDRGYLVPNELFYVRNHTATPKIDQKTWRLRVEGSGVSRPREFTYDELLSLPSVSVIRALECAGNGRSFFESVQGKKADGAPWKLGAIGVAEWTGVPLWEVLQLAGVKRTAKDVMPEGLDEKKVRRPMSLAKALEEDTLLVYAMNGQTLPADHGFPIRAFVPGWLGAASIKWVGRIEVSEKPLFSTWNTESYVLIGSDYQPNPPAKGTIITAQNIKSAFELAWDAKMPAGEHLLRGRSWSAGSKIAKVEVSLDGGKTWQAARLREPNLDGAWVRWDVDWNARPGKYQLQAKATDTKGNTQPTSVPFNAKGYLYNVSSTAQKIVGGRAGKP</sequence>
<accession>A0AB37UJ55</accession>
<dbReference type="InterPro" id="IPR005066">
    <property type="entry name" value="MoCF_OxRdtse_dimer"/>
</dbReference>
<dbReference type="PRINTS" id="PR00407">
    <property type="entry name" value="EUMOPTERIN"/>
</dbReference>
<evidence type="ECO:0000256" key="3">
    <source>
        <dbReference type="ARBA" id="ARBA00022723"/>
    </source>
</evidence>
<dbReference type="Gene3D" id="2.60.40.650">
    <property type="match status" value="1"/>
</dbReference>
<evidence type="ECO:0000259" key="6">
    <source>
        <dbReference type="Pfam" id="PF03404"/>
    </source>
</evidence>
<reference evidence="7 8" key="1">
    <citation type="journal article" date="2019" name="Genome Biol. Evol.">
        <title>Day and night: Metabolic profiles and evolutionary relationships of six axenic non-marine cyanobacteria.</title>
        <authorList>
            <person name="Will S.E."/>
            <person name="Henke P."/>
            <person name="Boedeker C."/>
            <person name="Huang S."/>
            <person name="Brinkmann H."/>
            <person name="Rohde M."/>
            <person name="Jarek M."/>
            <person name="Friedl T."/>
            <person name="Seufert S."/>
            <person name="Schumacher M."/>
            <person name="Overmann J."/>
            <person name="Neumann-Schaal M."/>
            <person name="Petersen J."/>
        </authorList>
    </citation>
    <scope>NUCLEOTIDE SEQUENCE [LARGE SCALE GENOMIC DNA]</scope>
    <source>
        <strain evidence="7 8">SAG 39.79</strain>
    </source>
</reference>
<dbReference type="PANTHER" id="PTHR19372:SF7">
    <property type="entry name" value="SULFITE OXIDASE, MITOCHONDRIAL"/>
    <property type="match status" value="1"/>
</dbReference>
<dbReference type="SUPFAM" id="SSF81296">
    <property type="entry name" value="E set domains"/>
    <property type="match status" value="1"/>
</dbReference>
<keyword evidence="2" id="KW-0500">Molybdenum</keyword>
<dbReference type="AlphaFoldDB" id="A0AB37UJ55"/>
<evidence type="ECO:0000259" key="5">
    <source>
        <dbReference type="Pfam" id="PF00174"/>
    </source>
</evidence>
<dbReference type="GO" id="GO:0030151">
    <property type="term" value="F:molybdenum ion binding"/>
    <property type="evidence" value="ECO:0007669"/>
    <property type="project" value="InterPro"/>
</dbReference>
<evidence type="ECO:0000313" key="7">
    <source>
        <dbReference type="EMBL" id="RUT11416.1"/>
    </source>
</evidence>
<dbReference type="GO" id="GO:0008482">
    <property type="term" value="F:sulfite oxidase activity"/>
    <property type="evidence" value="ECO:0007669"/>
    <property type="project" value="TreeGrafter"/>
</dbReference>
<feature type="domain" description="Oxidoreductase molybdopterin-binding" evidence="5">
    <location>
        <begin position="107"/>
        <end position="277"/>
    </location>
</feature>
<dbReference type="GO" id="GO:0006790">
    <property type="term" value="P:sulfur compound metabolic process"/>
    <property type="evidence" value="ECO:0007669"/>
    <property type="project" value="TreeGrafter"/>
</dbReference>
<keyword evidence="3" id="KW-0479">Metal-binding</keyword>
<keyword evidence="4" id="KW-0560">Oxidoreductase</keyword>
<dbReference type="CDD" id="cd02110">
    <property type="entry name" value="SO_family_Moco_dimer"/>
    <property type="match status" value="1"/>
</dbReference>
<dbReference type="SUPFAM" id="SSF56524">
    <property type="entry name" value="Oxidoreductase molybdopterin-binding domain"/>
    <property type="match status" value="1"/>
</dbReference>
<dbReference type="EMBL" id="RSCK01000026">
    <property type="protein sequence ID" value="RUT11416.1"/>
    <property type="molecule type" value="Genomic_DNA"/>
</dbReference>
<proteinExistence type="predicted"/>
<dbReference type="Pfam" id="PF00174">
    <property type="entry name" value="Oxidored_molyb"/>
    <property type="match status" value="1"/>
</dbReference>
<evidence type="ECO:0000256" key="4">
    <source>
        <dbReference type="ARBA" id="ARBA00023002"/>
    </source>
</evidence>
<dbReference type="Pfam" id="PF03404">
    <property type="entry name" value="Mo-co_dimer"/>
    <property type="match status" value="1"/>
</dbReference>
<dbReference type="Proteomes" id="UP000282574">
    <property type="component" value="Unassembled WGS sequence"/>
</dbReference>
<name>A0AB37UJ55_9CYAN</name>
<dbReference type="GO" id="GO:0020037">
    <property type="term" value="F:heme binding"/>
    <property type="evidence" value="ECO:0007669"/>
    <property type="project" value="TreeGrafter"/>
</dbReference>
<protein>
    <recommendedName>
        <fullName evidence="9">Sulfite oxidase</fullName>
    </recommendedName>
</protein>
<keyword evidence="8" id="KW-1185">Reference proteome</keyword>
<dbReference type="RefSeq" id="WP_106169529.1">
    <property type="nucleotide sequence ID" value="NZ_JAVKZF010000002.1"/>
</dbReference>
<comment type="cofactor">
    <cofactor evidence="1">
        <name>Mo-molybdopterin</name>
        <dbReference type="ChEBI" id="CHEBI:71302"/>
    </cofactor>
</comment>
<dbReference type="InterPro" id="IPR014756">
    <property type="entry name" value="Ig_E-set"/>
</dbReference>